<dbReference type="Gene3D" id="3.80.10.10">
    <property type="entry name" value="Ribonuclease Inhibitor"/>
    <property type="match status" value="4"/>
</dbReference>
<dbReference type="Gene3D" id="3.40.50.300">
    <property type="entry name" value="P-loop containing nucleotide triphosphate hydrolases"/>
    <property type="match status" value="1"/>
</dbReference>
<dbReference type="KEGG" id="rarg:115729653"/>
<dbReference type="Gene3D" id="1.10.8.430">
    <property type="entry name" value="Helical domain of apoptotic protease-activating factors"/>
    <property type="match status" value="1"/>
</dbReference>
<reference evidence="9" key="1">
    <citation type="submission" date="2025-08" db="UniProtKB">
        <authorList>
            <consortium name="RefSeq"/>
        </authorList>
    </citation>
    <scope>IDENTIFICATION</scope>
    <source>
        <tissue evidence="9">Leaf</tissue>
    </source>
</reference>
<dbReference type="InterPro" id="IPR036388">
    <property type="entry name" value="WH-like_DNA-bd_sf"/>
</dbReference>
<dbReference type="InterPro" id="IPR056789">
    <property type="entry name" value="LRR_R13L1-DRL21"/>
</dbReference>
<evidence type="ECO:0000259" key="5">
    <source>
        <dbReference type="Pfam" id="PF00931"/>
    </source>
</evidence>
<dbReference type="InterPro" id="IPR058922">
    <property type="entry name" value="WHD_DRP"/>
</dbReference>
<dbReference type="FunFam" id="1.10.10.10:FF:000322">
    <property type="entry name" value="Probable disease resistance protein At1g63360"/>
    <property type="match status" value="1"/>
</dbReference>
<dbReference type="InterPro" id="IPR042197">
    <property type="entry name" value="Apaf_helical"/>
</dbReference>
<evidence type="ECO:0000256" key="1">
    <source>
        <dbReference type="ARBA" id="ARBA00022614"/>
    </source>
</evidence>
<dbReference type="PANTHER" id="PTHR36766">
    <property type="entry name" value="PLANT BROAD-SPECTRUM MILDEW RESISTANCE PROTEIN RPW8"/>
    <property type="match status" value="1"/>
</dbReference>
<dbReference type="Pfam" id="PF23559">
    <property type="entry name" value="WHD_DRP"/>
    <property type="match status" value="1"/>
</dbReference>
<dbReference type="Gene3D" id="1.10.10.10">
    <property type="entry name" value="Winged helix-like DNA-binding domain superfamily/Winged helix DNA-binding domain"/>
    <property type="match status" value="1"/>
</dbReference>
<dbReference type="PRINTS" id="PR00364">
    <property type="entry name" value="DISEASERSIST"/>
</dbReference>
<evidence type="ECO:0000313" key="8">
    <source>
        <dbReference type="Proteomes" id="UP000827889"/>
    </source>
</evidence>
<name>A0A8B8N170_9MYRT</name>
<dbReference type="PANTHER" id="PTHR36766:SF51">
    <property type="entry name" value="DISEASE RESISTANCE RPP13-LIKE PROTEIN 1"/>
    <property type="match status" value="1"/>
</dbReference>
<dbReference type="RefSeq" id="XP_030516138.1">
    <property type="nucleotide sequence ID" value="XM_030660278.2"/>
</dbReference>
<keyword evidence="2" id="KW-0677">Repeat</keyword>
<feature type="domain" description="Disease resistance protein winged helix" evidence="6">
    <location>
        <begin position="250"/>
        <end position="317"/>
    </location>
</feature>
<evidence type="ECO:0000256" key="4">
    <source>
        <dbReference type="SAM" id="MobiDB-lite"/>
    </source>
</evidence>
<keyword evidence="1" id="KW-0433">Leucine-rich repeat</keyword>
<dbReference type="AlphaFoldDB" id="A0A8B8N170"/>
<accession>A0A8B8N170</accession>
<dbReference type="GO" id="GO:0006952">
    <property type="term" value="P:defense response"/>
    <property type="evidence" value="ECO:0007669"/>
    <property type="project" value="UniProtKB-KW"/>
</dbReference>
<evidence type="ECO:0000256" key="2">
    <source>
        <dbReference type="ARBA" id="ARBA00022737"/>
    </source>
</evidence>
<dbReference type="OrthoDB" id="2973320at2759"/>
<evidence type="ECO:0000259" key="6">
    <source>
        <dbReference type="Pfam" id="PF23559"/>
    </source>
</evidence>
<feature type="domain" description="NB-ARC" evidence="5">
    <location>
        <begin position="13"/>
        <end position="132"/>
    </location>
</feature>
<sequence length="1220" mass="137009">MCRSTSDSHSRDGGVGKTALAQQVYNDPRVTCYFEKKAWACVSDEFDVLAITKTILEATNGQLPCEGKDLDWLQDKLRENLSGKKFLVVLDDVWNEKYGHWTSLLKPLQSGAKGSTIIVTTRNHGVASMTRNHRVASMAGALPTNLKELPLHACMTLFAFHALGVENFDQHPDLEVLGRKIVEKCKGLPLAVKTLAGMLRTEVNPHTWEAILNSKIWDLPEERNEILPALKLSYLHLPSNLRRCFAYCAIFPKDYEIQRDELIRWWIAEGLVEAKGGKSRWNAGLDYYNELVSRSLFQKSSSDGSRFLMHDLVNGLAKLVAGATYFDSGEFEGDHTNASLTRHASFIRSNDIVLERLKIYHQMQGLRSFISLEKESGYYDRSYLSQKVLSDLLSELKYLRVLSLSRYYISEVPDCIGRLRHLRHLNLSYTDIETLPKSVAALYNLEVLILRGCYKLVELLEDLEKLINLRFLDITDTPSLRAMPLCIGNLVGLEMLSKFIVRAKNGSRLKELKSLGNLEGELCISDLHMVQEAKDANDACLHTKKGLRRLTMRWTEDFAGFRNEELEAKVLDFLRPHKNLENLAISYYGGLQFPSWLARPSHVNIVRLRLHGCRRAKALPSLGQLSSLRELVIEGLNAIHTVGPEFYGTKCPFPSLITLEFKYMPLWEDWSDYFGTEDVGVVFPRLEHLVITDCPKLIGRLPSQLNSLAKLEIDSCPCMDATPSVISLPSLNELKFGGCKEGVLKSLVNLTSVTALYIEDVVDLTYLNHGFTSSLIKLEKLGMERCEELIYMWQDRDVIRDLTCLKSLFVQSCPGLVSLAAGEEDIELPVNLETISVWSCDNLEKLPSKMHALSSLRDLAIEECPKLASFPETGIPTSVISLNITDCEILQSLPIIGGLSSHPEEPSSSSSSSSSSRNNHVDMTSRLQDLRISECDSLPASPFSEGRFLPTTLRTLAIGGCRGVESLAEINVDRLQSLQEISISFCENLRSLPQGLHTLSHLTSLTLMRCPGLELECFPPLPPGITSFRLEGCPKIKALPNQLHRLTCLRDLEIQRCESMTRFPDGGLPPQLQRLWVRDCGNMKHPVREWLTPLTSLQLLYIDGSSIGGGGVGEEEDLVLPLPSSLLDLSIYDMPNLERLSITVPPSLRRLWIYDCPKLRELPKDEDGHGHGLPPTLEFLWISGCPILEERCRKGTGCYWPLIRHIPQVTFDYSGSSITT</sequence>
<evidence type="ECO:0000259" key="7">
    <source>
        <dbReference type="Pfam" id="PF25019"/>
    </source>
</evidence>
<dbReference type="GeneID" id="115729653"/>
<evidence type="ECO:0000313" key="9">
    <source>
        <dbReference type="RefSeq" id="XP_030516138.1"/>
    </source>
</evidence>
<gene>
    <name evidence="9" type="primary">LOC115729653</name>
</gene>
<organism evidence="8 9">
    <name type="scientific">Rhodamnia argentea</name>
    <dbReference type="NCBI Taxonomy" id="178133"/>
    <lineage>
        <taxon>Eukaryota</taxon>
        <taxon>Viridiplantae</taxon>
        <taxon>Streptophyta</taxon>
        <taxon>Embryophyta</taxon>
        <taxon>Tracheophyta</taxon>
        <taxon>Spermatophyta</taxon>
        <taxon>Magnoliopsida</taxon>
        <taxon>eudicotyledons</taxon>
        <taxon>Gunneridae</taxon>
        <taxon>Pentapetalae</taxon>
        <taxon>rosids</taxon>
        <taxon>malvids</taxon>
        <taxon>Myrtales</taxon>
        <taxon>Myrtaceae</taxon>
        <taxon>Myrtoideae</taxon>
        <taxon>Myrteae</taxon>
        <taxon>Australasian group</taxon>
        <taxon>Rhodamnia</taxon>
    </lineage>
</organism>
<feature type="compositionally biased region" description="Low complexity" evidence="4">
    <location>
        <begin position="906"/>
        <end position="916"/>
    </location>
</feature>
<dbReference type="InterPro" id="IPR002182">
    <property type="entry name" value="NB-ARC"/>
</dbReference>
<feature type="region of interest" description="Disordered" evidence="4">
    <location>
        <begin position="900"/>
        <end position="920"/>
    </location>
</feature>
<dbReference type="Pfam" id="PF00931">
    <property type="entry name" value="NB-ARC"/>
    <property type="match status" value="1"/>
</dbReference>
<dbReference type="Proteomes" id="UP000827889">
    <property type="component" value="Chromosome 6"/>
</dbReference>
<feature type="domain" description="R13L1/DRL21-like LRR repeat region" evidence="7">
    <location>
        <begin position="509"/>
        <end position="635"/>
    </location>
</feature>
<dbReference type="GO" id="GO:0043531">
    <property type="term" value="F:ADP binding"/>
    <property type="evidence" value="ECO:0007669"/>
    <property type="project" value="InterPro"/>
</dbReference>
<dbReference type="Pfam" id="PF25019">
    <property type="entry name" value="LRR_R13L1-DRL21"/>
    <property type="match status" value="1"/>
</dbReference>
<dbReference type="InterPro" id="IPR032675">
    <property type="entry name" value="LRR_dom_sf"/>
</dbReference>
<dbReference type="SUPFAM" id="SSF52540">
    <property type="entry name" value="P-loop containing nucleoside triphosphate hydrolases"/>
    <property type="match status" value="1"/>
</dbReference>
<dbReference type="InterPro" id="IPR027417">
    <property type="entry name" value="P-loop_NTPase"/>
</dbReference>
<proteinExistence type="predicted"/>
<protein>
    <submittedName>
        <fullName evidence="9">Disease resistance protein At3g14460</fullName>
    </submittedName>
</protein>
<keyword evidence="3" id="KW-0611">Plant defense</keyword>
<keyword evidence="8" id="KW-1185">Reference proteome</keyword>
<evidence type="ECO:0000256" key="3">
    <source>
        <dbReference type="ARBA" id="ARBA00022821"/>
    </source>
</evidence>
<dbReference type="SUPFAM" id="SSF52058">
    <property type="entry name" value="L domain-like"/>
    <property type="match status" value="2"/>
</dbReference>